<keyword evidence="4 7" id="KW-0658">Purine biosynthesis</keyword>
<comment type="subcellular location">
    <subcellularLocation>
        <location evidence="7">Cytoplasm</location>
    </subcellularLocation>
</comment>
<feature type="binding site" description="in other chain" evidence="7">
    <location>
        <position position="319"/>
    </location>
    <ligand>
        <name>IMP</name>
        <dbReference type="ChEBI" id="CHEBI:58053"/>
        <note>ligand shared between dimeric partners</note>
    </ligand>
</feature>
<dbReference type="PANTHER" id="PTHR11846:SF0">
    <property type="entry name" value="ADENYLOSUCCINATE SYNTHETASE"/>
    <property type="match status" value="1"/>
</dbReference>
<gene>
    <name evidence="7" type="primary">purA</name>
    <name evidence="9" type="ORF">A2642_04745</name>
</gene>
<comment type="caution">
    <text evidence="7">Lacks conserved residue(s) required for the propagation of feature annotation.</text>
</comment>
<dbReference type="GO" id="GO:0044208">
    <property type="term" value="P:'de novo' AMP biosynthetic process"/>
    <property type="evidence" value="ECO:0007669"/>
    <property type="project" value="UniProtKB-UniRule"/>
</dbReference>
<comment type="similarity">
    <text evidence="7 8">Belongs to the adenylosuccinate synthetase family.</text>
</comment>
<dbReference type="PANTHER" id="PTHR11846">
    <property type="entry name" value="ADENYLOSUCCINATE SYNTHETASE"/>
    <property type="match status" value="1"/>
</dbReference>
<dbReference type="GO" id="GO:0004019">
    <property type="term" value="F:adenylosuccinate synthase activity"/>
    <property type="evidence" value="ECO:0007669"/>
    <property type="project" value="UniProtKB-UniRule"/>
</dbReference>
<dbReference type="SUPFAM" id="SSF52540">
    <property type="entry name" value="P-loop containing nucleoside triphosphate hydrolases"/>
    <property type="match status" value="1"/>
</dbReference>
<evidence type="ECO:0000256" key="4">
    <source>
        <dbReference type="ARBA" id="ARBA00022755"/>
    </source>
</evidence>
<dbReference type="EC" id="6.3.4.4" evidence="7 8"/>
<dbReference type="Proteomes" id="UP000178700">
    <property type="component" value="Unassembled WGS sequence"/>
</dbReference>
<dbReference type="GO" id="GO:0000287">
    <property type="term" value="F:magnesium ion binding"/>
    <property type="evidence" value="ECO:0007669"/>
    <property type="project" value="UniProtKB-UniRule"/>
</dbReference>
<feature type="binding site" evidence="7">
    <location>
        <begin position="67"/>
        <end position="73"/>
    </location>
    <ligand>
        <name>GTP</name>
        <dbReference type="ChEBI" id="CHEBI:37565"/>
    </ligand>
</feature>
<protein>
    <recommendedName>
        <fullName evidence="7 8">Adenylosuccinate synthetase</fullName>
        <shortName evidence="7">AMPSase</shortName>
        <shortName evidence="7">AdSS</shortName>
        <ecNumber evidence="7 8">6.3.4.4</ecNumber>
    </recommendedName>
    <alternativeName>
        <fullName evidence="7">IMP--aspartate ligase</fullName>
    </alternativeName>
</protein>
<dbReference type="InterPro" id="IPR018220">
    <property type="entry name" value="Adenylosuccin_syn_GTP-bd"/>
</dbReference>
<organism evidence="9 10">
    <name type="scientific">Candidatus Nomurabacteria bacterium RIFCSPHIGHO2_01_FULL_39_10</name>
    <dbReference type="NCBI Taxonomy" id="1801733"/>
    <lineage>
        <taxon>Bacteria</taxon>
        <taxon>Candidatus Nomuraibacteriota</taxon>
    </lineage>
</organism>
<dbReference type="EMBL" id="MFTJ01000014">
    <property type="protein sequence ID" value="OGI66327.1"/>
    <property type="molecule type" value="Genomic_DNA"/>
</dbReference>
<keyword evidence="6 7" id="KW-0342">GTP-binding</keyword>
<feature type="binding site" description="in other chain" evidence="7">
    <location>
        <position position="440"/>
    </location>
    <ligand>
        <name>IMP</name>
        <dbReference type="ChEBI" id="CHEBI:58053"/>
        <note>ligand shared between dimeric partners</note>
    </ligand>
</feature>
<feature type="active site" description="Proton acceptor" evidence="7">
    <location>
        <position position="68"/>
    </location>
</feature>
<dbReference type="UniPathway" id="UPA00075">
    <property type="reaction ID" value="UER00335"/>
</dbReference>
<reference evidence="9 10" key="1">
    <citation type="journal article" date="2016" name="Nat. Commun.">
        <title>Thousands of microbial genomes shed light on interconnected biogeochemical processes in an aquifer system.</title>
        <authorList>
            <person name="Anantharaman K."/>
            <person name="Brown C.T."/>
            <person name="Hug L.A."/>
            <person name="Sharon I."/>
            <person name="Castelle C.J."/>
            <person name="Probst A.J."/>
            <person name="Thomas B.C."/>
            <person name="Singh A."/>
            <person name="Wilkins M.J."/>
            <person name="Karaoz U."/>
            <person name="Brodie E.L."/>
            <person name="Williams K.H."/>
            <person name="Hubbard S.S."/>
            <person name="Banfield J.F."/>
        </authorList>
    </citation>
    <scope>NUCLEOTIDE SEQUENCE [LARGE SCALE GENOMIC DNA]</scope>
</reference>
<evidence type="ECO:0000313" key="9">
    <source>
        <dbReference type="EMBL" id="OGI66327.1"/>
    </source>
</evidence>
<dbReference type="AlphaFoldDB" id="A0A1F6V9J4"/>
<dbReference type="InterPro" id="IPR001114">
    <property type="entry name" value="Adenylosuccinate_synthetase"/>
</dbReference>
<feature type="binding site" evidence="7">
    <location>
        <position position="95"/>
    </location>
    <ligand>
        <name>Mg(2+)</name>
        <dbReference type="ChEBI" id="CHEBI:18420"/>
    </ligand>
</feature>
<feature type="binding site" evidence="7">
    <location>
        <position position="68"/>
    </location>
    <ligand>
        <name>Mg(2+)</name>
        <dbReference type="ChEBI" id="CHEBI:18420"/>
    </ligand>
</feature>
<feature type="binding site" evidence="7">
    <location>
        <position position="191"/>
    </location>
    <ligand>
        <name>IMP</name>
        <dbReference type="ChEBI" id="CHEBI:58053"/>
        <note>ligand shared between dimeric partners</note>
    </ligand>
</feature>
<dbReference type="InterPro" id="IPR042110">
    <property type="entry name" value="Adenylosuccinate_synth_dom2"/>
</dbReference>
<keyword evidence="7" id="KW-0963">Cytoplasm</keyword>
<comment type="catalytic activity">
    <reaction evidence="7 8">
        <text>IMP + L-aspartate + GTP = N(6)-(1,2-dicarboxyethyl)-AMP + GDP + phosphate + 2 H(+)</text>
        <dbReference type="Rhea" id="RHEA:15753"/>
        <dbReference type="ChEBI" id="CHEBI:15378"/>
        <dbReference type="ChEBI" id="CHEBI:29991"/>
        <dbReference type="ChEBI" id="CHEBI:37565"/>
        <dbReference type="ChEBI" id="CHEBI:43474"/>
        <dbReference type="ChEBI" id="CHEBI:57567"/>
        <dbReference type="ChEBI" id="CHEBI:58053"/>
        <dbReference type="ChEBI" id="CHEBI:58189"/>
        <dbReference type="EC" id="6.3.4.4"/>
    </reaction>
</comment>
<evidence type="ECO:0000256" key="2">
    <source>
        <dbReference type="ARBA" id="ARBA00022723"/>
    </source>
</evidence>
<feature type="binding site" evidence="7">
    <location>
        <begin position="436"/>
        <end position="442"/>
    </location>
    <ligand>
        <name>substrate</name>
    </ligand>
</feature>
<comment type="function">
    <text evidence="7">Plays an important role in the de novo pathway of purine nucleotide biosynthesis. Catalyzes the first committed step in the biosynthesis of AMP from IMP.</text>
</comment>
<dbReference type="InterPro" id="IPR042111">
    <property type="entry name" value="Adenylosuccinate_synth_dom3"/>
</dbReference>
<feature type="binding site" description="in other chain" evidence="7">
    <location>
        <begin position="68"/>
        <end position="71"/>
    </location>
    <ligand>
        <name>IMP</name>
        <dbReference type="ChEBI" id="CHEBI:58053"/>
        <note>ligand shared between dimeric partners</note>
    </ligand>
</feature>
<dbReference type="Gene3D" id="3.90.170.10">
    <property type="entry name" value="Adenylosuccinate Synthetase, subunit A, domain 3"/>
    <property type="match status" value="1"/>
</dbReference>
<dbReference type="SMART" id="SM00788">
    <property type="entry name" value="Adenylsucc_synt"/>
    <property type="match status" value="1"/>
</dbReference>
<name>A0A1F6V9J4_9BACT</name>
<evidence type="ECO:0000256" key="5">
    <source>
        <dbReference type="ARBA" id="ARBA00022842"/>
    </source>
</evidence>
<keyword evidence="5 7" id="KW-0460">Magnesium</keyword>
<comment type="pathway">
    <text evidence="7 8">Purine metabolism; AMP biosynthesis via de novo pathway; AMP from IMP: step 1/2.</text>
</comment>
<dbReference type="Gene3D" id="3.40.440.10">
    <property type="entry name" value="Adenylosuccinate Synthetase, subunit A, domain 1"/>
    <property type="match status" value="1"/>
</dbReference>
<evidence type="ECO:0000256" key="7">
    <source>
        <dbReference type="HAMAP-Rule" id="MF_00011"/>
    </source>
</evidence>
<evidence type="ECO:0000256" key="1">
    <source>
        <dbReference type="ARBA" id="ARBA00022598"/>
    </source>
</evidence>
<keyword evidence="1 7" id="KW-0436">Ligase</keyword>
<dbReference type="InterPro" id="IPR042109">
    <property type="entry name" value="Adenylosuccinate_synth_dom1"/>
</dbReference>
<evidence type="ECO:0000313" key="10">
    <source>
        <dbReference type="Proteomes" id="UP000178700"/>
    </source>
</evidence>
<dbReference type="InterPro" id="IPR027417">
    <property type="entry name" value="P-loop_NTPase"/>
</dbReference>
<dbReference type="Pfam" id="PF00709">
    <property type="entry name" value="Adenylsucc_synt"/>
    <property type="match status" value="1"/>
</dbReference>
<sequence>MPFDLQIQRTYLEKKLAAFEAVKDIKPIAALHDDFSGVEFGVISSAQGIEQIIDDNQIIMISGAQFGDEAKGKWGNAFSKKVHKAVRANSGTNTGRTICYNGEKLSFHLTPTALIEGIPSFIGAETVADPISFEQEELELLREKGISYDTLAIGNIFITTPYHRIIDVLGSALNASTGVGISPTHKSIKAKTCPRLDDLCNDEGRLRRVLAKDYKNYVGFIAAEGLSFGNIIYQLSELQQKNKRIVPDHVLAFAQAQNQLDFLVDLYTQRVAKNPNFPKRVDVGYEVQQALKQGEKILIEVTQSHLLSNSRQQGYRYSTSADVTALGALASLGVSPLKYKTIVINVNKFPGSSRVGPGDIPGSFVAQNHFAESGVTSLKQLGDACINFEAICDVYFNSVQKNGILEPVQYADVTGTYEIGEAMAISNARTFDEKGATTGKPRITGLFDCVLGKFVADEQGPYTVISCMDRGSLCDKVGLVVGYVVSLPSGLEKIDCNGELYRTGKVIMPGDRVPTSDVLQYCVPIIKVMDGWKNTTLSQLQPGEKLPLPVSQVLAAIEHYTGFKVLAIGTGPQTNQALYLKQ</sequence>
<proteinExistence type="inferred from homology"/>
<feature type="binding site" description="in other chain" evidence="7">
    <location>
        <position position="303"/>
    </location>
    <ligand>
        <name>IMP</name>
        <dbReference type="ChEBI" id="CHEBI:58053"/>
        <note>ligand shared between dimeric partners</note>
    </ligand>
</feature>
<feature type="binding site" description="in other chain" evidence="7">
    <location>
        <position position="177"/>
    </location>
    <ligand>
        <name>IMP</name>
        <dbReference type="ChEBI" id="CHEBI:58053"/>
        <note>ligand shared between dimeric partners</note>
    </ligand>
</feature>
<comment type="cofactor">
    <cofactor evidence="7">
        <name>Mg(2+)</name>
        <dbReference type="ChEBI" id="CHEBI:18420"/>
    </cofactor>
    <text evidence="7">Binds 1 Mg(2+) ion per subunit.</text>
</comment>
<dbReference type="Gene3D" id="1.10.300.10">
    <property type="entry name" value="Adenylosuccinate Synthetase, subunit A, domain 2"/>
    <property type="match status" value="1"/>
</dbReference>
<feature type="binding site" evidence="7">
    <location>
        <position position="442"/>
    </location>
    <ligand>
        <name>GTP</name>
        <dbReference type="ChEBI" id="CHEBI:37565"/>
    </ligand>
</feature>
<keyword evidence="3 7" id="KW-0547">Nucleotide-binding</keyword>
<accession>A0A1F6V9J4</accession>
<evidence type="ECO:0000256" key="8">
    <source>
        <dbReference type="RuleBase" id="RU000520"/>
    </source>
</evidence>
<comment type="subunit">
    <text evidence="7">Homodimer.</text>
</comment>
<dbReference type="PROSITE" id="PS01266">
    <property type="entry name" value="ADENYLOSUCCIN_SYN_1"/>
    <property type="match status" value="1"/>
</dbReference>
<feature type="binding site" evidence="7">
    <location>
        <begin position="569"/>
        <end position="571"/>
    </location>
    <ligand>
        <name>GTP</name>
        <dbReference type="ChEBI" id="CHEBI:37565"/>
    </ligand>
</feature>
<dbReference type="GO" id="GO:0005737">
    <property type="term" value="C:cytoplasm"/>
    <property type="evidence" value="ECO:0007669"/>
    <property type="project" value="UniProtKB-SubCell"/>
</dbReference>
<comment type="caution">
    <text evidence="9">The sequence shown here is derived from an EMBL/GenBank/DDBJ whole genome shotgun (WGS) entry which is preliminary data.</text>
</comment>
<evidence type="ECO:0000256" key="6">
    <source>
        <dbReference type="ARBA" id="ARBA00023134"/>
    </source>
</evidence>
<dbReference type="HAMAP" id="MF_00011">
    <property type="entry name" value="Adenylosucc_synth"/>
    <property type="match status" value="1"/>
</dbReference>
<dbReference type="GO" id="GO:0005525">
    <property type="term" value="F:GTP binding"/>
    <property type="evidence" value="ECO:0007669"/>
    <property type="project" value="UniProtKB-UniRule"/>
</dbReference>
<keyword evidence="2 7" id="KW-0479">Metal-binding</keyword>
<dbReference type="GO" id="GO:0046040">
    <property type="term" value="P:IMP metabolic process"/>
    <property type="evidence" value="ECO:0007669"/>
    <property type="project" value="TreeGrafter"/>
</dbReference>
<evidence type="ECO:0000256" key="3">
    <source>
        <dbReference type="ARBA" id="ARBA00022741"/>
    </source>
</evidence>